<keyword evidence="11" id="KW-0418">Kinase</keyword>
<evidence type="ECO:0000256" key="16">
    <source>
        <dbReference type="PROSITE-ProRule" id="PRU10141"/>
    </source>
</evidence>
<evidence type="ECO:0000256" key="8">
    <source>
        <dbReference type="ARBA" id="ARBA00022679"/>
    </source>
</evidence>
<dbReference type="InterPro" id="IPR011009">
    <property type="entry name" value="Kinase-like_dom_sf"/>
</dbReference>
<evidence type="ECO:0000256" key="7">
    <source>
        <dbReference type="ARBA" id="ARBA00022553"/>
    </source>
</evidence>
<dbReference type="OrthoDB" id="248923at2759"/>
<keyword evidence="9" id="KW-0479">Metal-binding</keyword>
<evidence type="ECO:0000256" key="12">
    <source>
        <dbReference type="ARBA" id="ARBA00022840"/>
    </source>
</evidence>
<evidence type="ECO:0000256" key="18">
    <source>
        <dbReference type="SAM" id="MobiDB-lite"/>
    </source>
</evidence>
<evidence type="ECO:0000256" key="10">
    <source>
        <dbReference type="ARBA" id="ARBA00022741"/>
    </source>
</evidence>
<accession>A0A9P6TCL5</accession>
<evidence type="ECO:0000313" key="20">
    <source>
        <dbReference type="EMBL" id="KAG0146889.1"/>
    </source>
</evidence>
<comment type="catalytic activity">
    <reaction evidence="15">
        <text>L-seryl-[protein] + ATP = O-phospho-L-seryl-[protein] + ADP + H(+)</text>
        <dbReference type="Rhea" id="RHEA:17989"/>
        <dbReference type="Rhea" id="RHEA-COMP:9863"/>
        <dbReference type="Rhea" id="RHEA-COMP:11604"/>
        <dbReference type="ChEBI" id="CHEBI:15378"/>
        <dbReference type="ChEBI" id="CHEBI:29999"/>
        <dbReference type="ChEBI" id="CHEBI:30616"/>
        <dbReference type="ChEBI" id="CHEBI:83421"/>
        <dbReference type="ChEBI" id="CHEBI:456216"/>
        <dbReference type="EC" id="2.7.11.1"/>
    </reaction>
</comment>
<comment type="catalytic activity">
    <reaction evidence="14">
        <text>L-threonyl-[protein] + ATP = O-phospho-L-threonyl-[protein] + ADP + H(+)</text>
        <dbReference type="Rhea" id="RHEA:46608"/>
        <dbReference type="Rhea" id="RHEA-COMP:11060"/>
        <dbReference type="Rhea" id="RHEA-COMP:11605"/>
        <dbReference type="ChEBI" id="CHEBI:15378"/>
        <dbReference type="ChEBI" id="CHEBI:30013"/>
        <dbReference type="ChEBI" id="CHEBI:30616"/>
        <dbReference type="ChEBI" id="CHEBI:61977"/>
        <dbReference type="ChEBI" id="CHEBI:456216"/>
        <dbReference type="EC" id="2.7.11.1"/>
    </reaction>
</comment>
<evidence type="ECO:0000256" key="15">
    <source>
        <dbReference type="ARBA" id="ARBA00048679"/>
    </source>
</evidence>
<comment type="similarity">
    <text evidence="3">Belongs to the protein kinase superfamily. STE Ser/Thr protein kinase family. STE20 subfamily.</text>
</comment>
<dbReference type="GO" id="GO:0004674">
    <property type="term" value="F:protein serine/threonine kinase activity"/>
    <property type="evidence" value="ECO:0007669"/>
    <property type="project" value="UniProtKB-KW"/>
</dbReference>
<dbReference type="Pfam" id="PF20929">
    <property type="entry name" value="PDCD10_N"/>
    <property type="match status" value="1"/>
</dbReference>
<dbReference type="GO" id="GO:0005737">
    <property type="term" value="C:cytoplasm"/>
    <property type="evidence" value="ECO:0007669"/>
    <property type="project" value="UniProtKB-SubCell"/>
</dbReference>
<keyword evidence="7" id="KW-0597">Phosphoprotein</keyword>
<dbReference type="GO" id="GO:0005524">
    <property type="term" value="F:ATP binding"/>
    <property type="evidence" value="ECO:0007669"/>
    <property type="project" value="UniProtKB-UniRule"/>
</dbReference>
<evidence type="ECO:0000313" key="21">
    <source>
        <dbReference type="Proteomes" id="UP000886653"/>
    </source>
</evidence>
<dbReference type="FunFam" id="1.10.510.10:FF:000411">
    <property type="entry name" value="Probable Ste20-like kinase Don3"/>
    <property type="match status" value="1"/>
</dbReference>
<dbReference type="CDD" id="cd06609">
    <property type="entry name" value="STKc_MST3_like"/>
    <property type="match status" value="1"/>
</dbReference>
<protein>
    <recommendedName>
        <fullName evidence="4">non-specific serine/threonine protein kinase</fullName>
        <ecNumber evidence="4">2.7.11.1</ecNumber>
    </recommendedName>
</protein>
<evidence type="ECO:0000256" key="5">
    <source>
        <dbReference type="ARBA" id="ARBA00022490"/>
    </source>
</evidence>
<feature type="compositionally biased region" description="Basic and acidic residues" evidence="18">
    <location>
        <begin position="393"/>
        <end position="403"/>
    </location>
</feature>
<evidence type="ECO:0000256" key="11">
    <source>
        <dbReference type="ARBA" id="ARBA00022777"/>
    </source>
</evidence>
<keyword evidence="10 16" id="KW-0547">Nucleotide-binding</keyword>
<feature type="domain" description="Protein kinase" evidence="19">
    <location>
        <begin position="21"/>
        <end position="272"/>
    </location>
</feature>
<evidence type="ECO:0000256" key="2">
    <source>
        <dbReference type="ARBA" id="ARBA00004496"/>
    </source>
</evidence>
<dbReference type="Proteomes" id="UP000886653">
    <property type="component" value="Unassembled WGS sequence"/>
</dbReference>
<feature type="binding site" evidence="16">
    <location>
        <position position="50"/>
    </location>
    <ligand>
        <name>ATP</name>
        <dbReference type="ChEBI" id="CHEBI:30616"/>
    </ligand>
</feature>
<keyword evidence="5" id="KW-0963">Cytoplasm</keyword>
<dbReference type="GO" id="GO:0046872">
    <property type="term" value="F:metal ion binding"/>
    <property type="evidence" value="ECO:0007669"/>
    <property type="project" value="UniProtKB-KW"/>
</dbReference>
<feature type="compositionally biased region" description="Low complexity" evidence="18">
    <location>
        <begin position="469"/>
        <end position="486"/>
    </location>
</feature>
<sequence>MESNPNNTRSGNKQQDPEELYVRQDRIGKGSFGEVYKGFDKRTRKPVAIKVIDLESAEDEIEDIQQEIAILSQLDSCFVTRYHGSYLKGTSLWIIMEYCSGGSCSDLMKPGVFREEYIAIVLKELLKGLDYLHNEGKLHRDIKAANVLLSSTGEVKLADFGVSGQLTATMTKKNTFVGTPYWMSPEVIKQSGYDFKADIWSLGITAIELAKGEPPYADLHPMKVLFLIPKNPPPVLEGSEYSKNFKDFIGECLKRDPNARPSAKELLKHKFIKNSKKTSYLTELIERLERWKIEGGYNPSKGLGNAADHDYNQANDDPGANNDMWDFGTMKKGTTRRLIPNSITSPRKPSATASSQARPSSSAKPKDKPKQKVSGPTDSVKKLPSSAVIPRDYGVEPKFDTVRHTSVSPHPPLTNESRNSRAEVASGPKKSPTPPKKKTSPPPESSMAKEERRKSQSSQVGNCVHAPPSSSMSKVHNSSSTSQVKSSQERKTNKENVNNHQPQSFAAQIGSGKGSVRAKHFSLHNESSHSQSSSRNAQSGHARNGTEVEIVPTRNPASSSKVESKHGGRNTKSEPENRVTSEDSRRQNPSQQKTRQPAPVQEEQEEEEGEDDGEDEESLGEILDTVVIPVLQSIRNRIIGNAAAVDAIDRFQLAIEKAESEVPGLLNVFVSEVVDSVEQVDNDVE</sequence>
<organism evidence="20 21">
    <name type="scientific">Cronartium quercuum f. sp. fusiforme G11</name>
    <dbReference type="NCBI Taxonomy" id="708437"/>
    <lineage>
        <taxon>Eukaryota</taxon>
        <taxon>Fungi</taxon>
        <taxon>Dikarya</taxon>
        <taxon>Basidiomycota</taxon>
        <taxon>Pucciniomycotina</taxon>
        <taxon>Pucciniomycetes</taxon>
        <taxon>Pucciniales</taxon>
        <taxon>Coleosporiaceae</taxon>
        <taxon>Cronartium</taxon>
    </lineage>
</organism>
<dbReference type="InterPro" id="IPR000719">
    <property type="entry name" value="Prot_kinase_dom"/>
</dbReference>
<dbReference type="AlphaFoldDB" id="A0A9P6TCL5"/>
<dbReference type="Pfam" id="PF00069">
    <property type="entry name" value="Pkinase"/>
    <property type="match status" value="1"/>
</dbReference>
<keyword evidence="8" id="KW-0808">Transferase</keyword>
<dbReference type="EC" id="2.7.11.1" evidence="4"/>
<dbReference type="FunFam" id="3.30.200.20:FF:000092">
    <property type="entry name" value="Serine/threonine-protein kinase 24"/>
    <property type="match status" value="1"/>
</dbReference>
<evidence type="ECO:0000256" key="9">
    <source>
        <dbReference type="ARBA" id="ARBA00022723"/>
    </source>
</evidence>
<evidence type="ECO:0000256" key="3">
    <source>
        <dbReference type="ARBA" id="ARBA00008874"/>
    </source>
</evidence>
<feature type="compositionally biased region" description="Polar residues" evidence="18">
    <location>
        <begin position="341"/>
        <end position="358"/>
    </location>
</feature>
<dbReference type="SUPFAM" id="SSF56112">
    <property type="entry name" value="Protein kinase-like (PK-like)"/>
    <property type="match status" value="1"/>
</dbReference>
<reference evidence="20" key="1">
    <citation type="submission" date="2013-11" db="EMBL/GenBank/DDBJ databases">
        <title>Genome sequence of the fusiform rust pathogen reveals effectors for host alternation and coevolution with pine.</title>
        <authorList>
            <consortium name="DOE Joint Genome Institute"/>
            <person name="Smith K."/>
            <person name="Pendleton A."/>
            <person name="Kubisiak T."/>
            <person name="Anderson C."/>
            <person name="Salamov A."/>
            <person name="Aerts A."/>
            <person name="Riley R."/>
            <person name="Clum A."/>
            <person name="Lindquist E."/>
            <person name="Ence D."/>
            <person name="Campbell M."/>
            <person name="Kronenberg Z."/>
            <person name="Feau N."/>
            <person name="Dhillon B."/>
            <person name="Hamelin R."/>
            <person name="Burleigh J."/>
            <person name="Smith J."/>
            <person name="Yandell M."/>
            <person name="Nelson C."/>
            <person name="Grigoriev I."/>
            <person name="Davis J."/>
        </authorList>
    </citation>
    <scope>NUCLEOTIDE SEQUENCE</scope>
    <source>
        <strain evidence="20">G11</strain>
    </source>
</reference>
<evidence type="ECO:0000256" key="4">
    <source>
        <dbReference type="ARBA" id="ARBA00012513"/>
    </source>
</evidence>
<keyword evidence="17" id="KW-0175">Coiled coil</keyword>
<feature type="compositionally biased region" description="Polar residues" evidence="18">
    <location>
        <begin position="1"/>
        <end position="14"/>
    </location>
</feature>
<gene>
    <name evidence="20" type="ORF">CROQUDRAFT_670826</name>
</gene>
<dbReference type="Gene3D" id="3.30.200.20">
    <property type="entry name" value="Phosphorylase Kinase, domain 1"/>
    <property type="match status" value="1"/>
</dbReference>
<dbReference type="PROSITE" id="PS50011">
    <property type="entry name" value="PROTEIN_KINASE_DOM"/>
    <property type="match status" value="1"/>
</dbReference>
<evidence type="ECO:0000256" key="1">
    <source>
        <dbReference type="ARBA" id="ARBA00001946"/>
    </source>
</evidence>
<keyword evidence="13" id="KW-0460">Magnesium</keyword>
<dbReference type="Gene3D" id="1.10.12.70">
    <property type="match status" value="1"/>
</dbReference>
<keyword evidence="21" id="KW-1185">Reference proteome</keyword>
<feature type="compositionally biased region" description="Polar residues" evidence="18">
    <location>
        <begin position="495"/>
        <end position="506"/>
    </location>
</feature>
<dbReference type="Gene3D" id="1.10.510.10">
    <property type="entry name" value="Transferase(Phosphotransferase) domain 1"/>
    <property type="match status" value="1"/>
</dbReference>
<dbReference type="PROSITE" id="PS00107">
    <property type="entry name" value="PROTEIN_KINASE_ATP"/>
    <property type="match status" value="1"/>
</dbReference>
<evidence type="ECO:0000256" key="14">
    <source>
        <dbReference type="ARBA" id="ARBA00047899"/>
    </source>
</evidence>
<comment type="caution">
    <text evidence="20">The sequence shown here is derived from an EMBL/GenBank/DDBJ whole genome shotgun (WGS) entry which is preliminary data.</text>
</comment>
<evidence type="ECO:0000259" key="19">
    <source>
        <dbReference type="PROSITE" id="PS50011"/>
    </source>
</evidence>
<dbReference type="InterPro" id="IPR046409">
    <property type="entry name" value="PDC10_dimerisation_sf"/>
</dbReference>
<dbReference type="SMART" id="SM00220">
    <property type="entry name" value="S_TKc"/>
    <property type="match status" value="1"/>
</dbReference>
<keyword evidence="12 16" id="KW-0067">ATP-binding</keyword>
<feature type="compositionally biased region" description="Basic and acidic residues" evidence="18">
    <location>
        <begin position="562"/>
        <end position="586"/>
    </location>
</feature>
<keyword evidence="6" id="KW-0723">Serine/threonine-protein kinase</keyword>
<feature type="compositionally biased region" description="Acidic residues" evidence="18">
    <location>
        <begin position="602"/>
        <end position="619"/>
    </location>
</feature>
<dbReference type="InterPro" id="IPR050629">
    <property type="entry name" value="STE20/SPS1-PAK"/>
</dbReference>
<comment type="cofactor">
    <cofactor evidence="1">
        <name>Mg(2+)</name>
        <dbReference type="ChEBI" id="CHEBI:18420"/>
    </cofactor>
</comment>
<evidence type="ECO:0000256" key="13">
    <source>
        <dbReference type="ARBA" id="ARBA00022842"/>
    </source>
</evidence>
<feature type="coiled-coil region" evidence="17">
    <location>
        <begin position="47"/>
        <end position="74"/>
    </location>
</feature>
<evidence type="ECO:0000256" key="17">
    <source>
        <dbReference type="SAM" id="Coils"/>
    </source>
</evidence>
<feature type="region of interest" description="Disordered" evidence="18">
    <location>
        <begin position="1"/>
        <end position="20"/>
    </location>
</feature>
<dbReference type="EMBL" id="MU167254">
    <property type="protein sequence ID" value="KAG0146889.1"/>
    <property type="molecule type" value="Genomic_DNA"/>
</dbReference>
<name>A0A9P6TCL5_9BASI</name>
<feature type="region of interest" description="Disordered" evidence="18">
    <location>
        <begin position="304"/>
        <end position="621"/>
    </location>
</feature>
<feature type="compositionally biased region" description="Low complexity" evidence="18">
    <location>
        <begin position="524"/>
        <end position="539"/>
    </location>
</feature>
<comment type="subcellular location">
    <subcellularLocation>
        <location evidence="2">Cytoplasm</location>
    </subcellularLocation>
</comment>
<dbReference type="PANTHER" id="PTHR48012">
    <property type="entry name" value="STERILE20-LIKE KINASE, ISOFORM B-RELATED"/>
    <property type="match status" value="1"/>
</dbReference>
<dbReference type="InterPro" id="IPR048288">
    <property type="entry name" value="PDCD10_N"/>
</dbReference>
<dbReference type="PANTHER" id="PTHR48012:SF10">
    <property type="entry name" value="FI20177P1"/>
    <property type="match status" value="1"/>
</dbReference>
<dbReference type="InterPro" id="IPR017441">
    <property type="entry name" value="Protein_kinase_ATP_BS"/>
</dbReference>
<proteinExistence type="inferred from homology"/>
<evidence type="ECO:0000256" key="6">
    <source>
        <dbReference type="ARBA" id="ARBA00022527"/>
    </source>
</evidence>